<dbReference type="EMBL" id="JAOTPO010000004">
    <property type="protein sequence ID" value="MDE5413389.1"/>
    <property type="molecule type" value="Genomic_DNA"/>
</dbReference>
<keyword evidence="1" id="KW-0732">Signal</keyword>
<keyword evidence="4" id="KW-0378">Hydrolase</keyword>
<keyword evidence="5" id="KW-1185">Reference proteome</keyword>
<dbReference type="InterPro" id="IPR011105">
    <property type="entry name" value="Cell_wall_hydrolase_SleB"/>
</dbReference>
<dbReference type="InterPro" id="IPR036366">
    <property type="entry name" value="PGBDSf"/>
</dbReference>
<evidence type="ECO:0000313" key="4">
    <source>
        <dbReference type="EMBL" id="MDE5413389.1"/>
    </source>
</evidence>
<dbReference type="Gene3D" id="1.10.101.10">
    <property type="entry name" value="PGBD-like superfamily/PGBD"/>
    <property type="match status" value="1"/>
</dbReference>
<dbReference type="InterPro" id="IPR002477">
    <property type="entry name" value="Peptidoglycan-bd-like"/>
</dbReference>
<evidence type="ECO:0000259" key="2">
    <source>
        <dbReference type="Pfam" id="PF01471"/>
    </source>
</evidence>
<reference evidence="4" key="1">
    <citation type="submission" date="2024-05" db="EMBL/GenBank/DDBJ databases">
        <title>Alkalihalobacillus sp. strain MEB203 novel alkaliphilic bacterium from Lonar Lake, India.</title>
        <authorList>
            <person name="Joshi A."/>
            <person name="Thite S."/>
            <person name="Mengade P."/>
        </authorList>
    </citation>
    <scope>NUCLEOTIDE SEQUENCE</scope>
    <source>
        <strain evidence="4">MEB 203</strain>
    </source>
</reference>
<proteinExistence type="predicted"/>
<comment type="caution">
    <text evidence="4">The sequence shown here is derived from an EMBL/GenBank/DDBJ whole genome shotgun (WGS) entry which is preliminary data.</text>
</comment>
<dbReference type="Pfam" id="PF01471">
    <property type="entry name" value="PG_binding_1"/>
    <property type="match status" value="1"/>
</dbReference>
<evidence type="ECO:0000259" key="3">
    <source>
        <dbReference type="Pfam" id="PF07486"/>
    </source>
</evidence>
<feature type="chain" id="PRO_5047137721" evidence="1">
    <location>
        <begin position="28"/>
        <end position="209"/>
    </location>
</feature>
<feature type="domain" description="Peptidoglycan binding-like" evidence="2">
    <location>
        <begin position="38"/>
        <end position="93"/>
    </location>
</feature>
<dbReference type="SUPFAM" id="SSF47090">
    <property type="entry name" value="PGBD-like"/>
    <property type="match status" value="1"/>
</dbReference>
<dbReference type="Proteomes" id="UP001148125">
    <property type="component" value="Unassembled WGS sequence"/>
</dbReference>
<organism evidence="4 5">
    <name type="scientific">Alkalihalobacterium chitinilyticum</name>
    <dbReference type="NCBI Taxonomy" id="2980103"/>
    <lineage>
        <taxon>Bacteria</taxon>
        <taxon>Bacillati</taxon>
        <taxon>Bacillota</taxon>
        <taxon>Bacilli</taxon>
        <taxon>Bacillales</taxon>
        <taxon>Bacillaceae</taxon>
        <taxon>Alkalihalobacterium</taxon>
    </lineage>
</organism>
<sequence>MLKKAKLFLPVFVCLLIVSLFPKESQAYEFTLQKEDRSQQVFQLQEKLVQLGYLHVAPTGYYGTLTENAVLQLQQDFRLSVDGIAGPRTLHRLMEIEKMAKIVHGEARGEAYKGQVAVAAVIKNRLHSSEFPSTVEGVIYQRNAFTAVQDGQYDLTPTYIAYRAVKDAWLGWDPTYGSTYYYNPRIATSQWIFNNTTPKLTIGRHLFAD</sequence>
<gene>
    <name evidence="4" type="ORF">N7Z68_08315</name>
</gene>
<dbReference type="Pfam" id="PF07486">
    <property type="entry name" value="Hydrolase_2"/>
    <property type="match status" value="1"/>
</dbReference>
<dbReference type="RefSeq" id="WP_275118006.1">
    <property type="nucleotide sequence ID" value="NZ_JAOTPO010000004.1"/>
</dbReference>
<evidence type="ECO:0000313" key="5">
    <source>
        <dbReference type="Proteomes" id="UP001148125"/>
    </source>
</evidence>
<accession>A0ABT5VD61</accession>
<dbReference type="Gene3D" id="6.20.240.60">
    <property type="match status" value="1"/>
</dbReference>
<name>A0ABT5VD61_9BACI</name>
<feature type="domain" description="Cell wall hydrolase SleB" evidence="3">
    <location>
        <begin position="109"/>
        <end position="208"/>
    </location>
</feature>
<dbReference type="GO" id="GO:0016787">
    <property type="term" value="F:hydrolase activity"/>
    <property type="evidence" value="ECO:0007669"/>
    <property type="project" value="UniProtKB-KW"/>
</dbReference>
<dbReference type="Gene3D" id="1.10.10.2520">
    <property type="entry name" value="Cell wall hydrolase SleB, domain 1"/>
    <property type="match status" value="1"/>
</dbReference>
<feature type="signal peptide" evidence="1">
    <location>
        <begin position="1"/>
        <end position="27"/>
    </location>
</feature>
<evidence type="ECO:0000256" key="1">
    <source>
        <dbReference type="SAM" id="SignalP"/>
    </source>
</evidence>
<protein>
    <submittedName>
        <fullName evidence="4">Cell wall hydrolase</fullName>
    </submittedName>
</protein>
<dbReference type="InterPro" id="IPR036365">
    <property type="entry name" value="PGBD-like_sf"/>
</dbReference>
<dbReference type="InterPro" id="IPR042047">
    <property type="entry name" value="SleB_dom1"/>
</dbReference>